<protein>
    <submittedName>
        <fullName evidence="1">Uncharacterized protein</fullName>
    </submittedName>
</protein>
<gene>
    <name evidence="1" type="ORF">KJ970_20195</name>
</gene>
<dbReference type="EMBL" id="JAHJDP010000118">
    <property type="protein sequence ID" value="MBU2693245.1"/>
    <property type="molecule type" value="Genomic_DNA"/>
</dbReference>
<dbReference type="Proteomes" id="UP000777784">
    <property type="component" value="Unassembled WGS sequence"/>
</dbReference>
<organism evidence="1 2">
    <name type="scientific">Eiseniibacteriota bacterium</name>
    <dbReference type="NCBI Taxonomy" id="2212470"/>
    <lineage>
        <taxon>Bacteria</taxon>
        <taxon>Candidatus Eiseniibacteriota</taxon>
    </lineage>
</organism>
<reference evidence="1" key="1">
    <citation type="submission" date="2021-05" db="EMBL/GenBank/DDBJ databases">
        <title>Energy efficiency and biological interactions define the core microbiome of deep oligotrophic groundwater.</title>
        <authorList>
            <person name="Mehrshad M."/>
            <person name="Lopez-Fernandez M."/>
            <person name="Bell E."/>
            <person name="Bernier-Latmani R."/>
            <person name="Bertilsson S."/>
            <person name="Dopson M."/>
        </authorList>
    </citation>
    <scope>NUCLEOTIDE SEQUENCE</scope>
    <source>
        <strain evidence="1">Modern_marine.mb.64</strain>
    </source>
</reference>
<proteinExistence type="predicted"/>
<accession>A0A948RY97</accession>
<evidence type="ECO:0000313" key="1">
    <source>
        <dbReference type="EMBL" id="MBU2693245.1"/>
    </source>
</evidence>
<comment type="caution">
    <text evidence="1">The sequence shown here is derived from an EMBL/GenBank/DDBJ whole genome shotgun (WGS) entry which is preliminary data.</text>
</comment>
<name>A0A948RY97_UNCEI</name>
<sequence length="63" mass="7320">MSHTSTMALGWSGPVILEYLPWHHYRVRDDIHALNEHLATGRTPKLLPASDHFRNQPARYGYH</sequence>
<evidence type="ECO:0000313" key="2">
    <source>
        <dbReference type="Proteomes" id="UP000777784"/>
    </source>
</evidence>
<dbReference type="AlphaFoldDB" id="A0A948RY97"/>